<keyword evidence="5 11" id="KW-0012">Acyltransferase</keyword>
<evidence type="ECO:0000256" key="10">
    <source>
        <dbReference type="ARBA" id="ARBA00047785"/>
    </source>
</evidence>
<evidence type="ECO:0000256" key="3">
    <source>
        <dbReference type="ARBA" id="ARBA00022679"/>
    </source>
</evidence>
<evidence type="ECO:0000256" key="4">
    <source>
        <dbReference type="ARBA" id="ARBA00023098"/>
    </source>
</evidence>
<keyword evidence="2" id="KW-0444">Lipid biosynthesis</keyword>
<evidence type="ECO:0000256" key="1">
    <source>
        <dbReference type="ARBA" id="ARBA00005189"/>
    </source>
</evidence>
<comment type="catalytic activity">
    <reaction evidence="10">
        <text>a (3R)-hydroxyacyl-[ACP] + L-ornithine = a lyso-ornithine lipid + holo-[ACP] + H(+)</text>
        <dbReference type="Rhea" id="RHEA:20633"/>
        <dbReference type="Rhea" id="RHEA-COMP:9685"/>
        <dbReference type="Rhea" id="RHEA-COMP:9945"/>
        <dbReference type="ChEBI" id="CHEBI:15378"/>
        <dbReference type="ChEBI" id="CHEBI:46911"/>
        <dbReference type="ChEBI" id="CHEBI:64479"/>
        <dbReference type="ChEBI" id="CHEBI:78827"/>
        <dbReference type="ChEBI" id="CHEBI:138482"/>
        <dbReference type="EC" id="2.3.2.30"/>
    </reaction>
    <physiologicalReaction direction="left-to-right" evidence="10">
        <dbReference type="Rhea" id="RHEA:20634"/>
    </physiologicalReaction>
</comment>
<name>A0A2T8HTQ3_9RHOB</name>
<proteinExistence type="inferred from homology"/>
<dbReference type="GO" id="GO:0043810">
    <property type="term" value="F:ornithine-acyl [acyl carrier protein] N-acyltransferase activity"/>
    <property type="evidence" value="ECO:0007669"/>
    <property type="project" value="UniProtKB-EC"/>
</dbReference>
<gene>
    <name evidence="11" type="ORF">DDE20_11045</name>
</gene>
<dbReference type="Gene3D" id="3.40.630.30">
    <property type="match status" value="1"/>
</dbReference>
<keyword evidence="3 11" id="KW-0808">Transferase</keyword>
<dbReference type="EMBL" id="QDKM01000004">
    <property type="protein sequence ID" value="PVH28712.1"/>
    <property type="molecule type" value="Genomic_DNA"/>
</dbReference>
<dbReference type="GO" id="GO:0006629">
    <property type="term" value="P:lipid metabolic process"/>
    <property type="evidence" value="ECO:0007669"/>
    <property type="project" value="UniProtKB-KW"/>
</dbReference>
<evidence type="ECO:0000313" key="11">
    <source>
        <dbReference type="EMBL" id="PVH28712.1"/>
    </source>
</evidence>
<dbReference type="SUPFAM" id="SSF55729">
    <property type="entry name" value="Acyl-CoA N-acyltransferases (Nat)"/>
    <property type="match status" value="1"/>
</dbReference>
<comment type="similarity">
    <text evidence="6">Belongs to the acetyltransferase family. OlsB subfamily.</text>
</comment>
<evidence type="ECO:0000256" key="2">
    <source>
        <dbReference type="ARBA" id="ARBA00022516"/>
    </source>
</evidence>
<dbReference type="PANTHER" id="PTHR37323">
    <property type="entry name" value="GCN5-RELATED N-ACETYLTRANSFERASE"/>
    <property type="match status" value="1"/>
</dbReference>
<dbReference type="Pfam" id="PF13444">
    <property type="entry name" value="Acetyltransf_5"/>
    <property type="match status" value="1"/>
</dbReference>
<comment type="caution">
    <text evidence="11">The sequence shown here is derived from an EMBL/GenBank/DDBJ whole genome shotgun (WGS) entry which is preliminary data.</text>
</comment>
<dbReference type="RefSeq" id="WP_116558550.1">
    <property type="nucleotide sequence ID" value="NZ_QDKM01000004.1"/>
</dbReference>
<dbReference type="AlphaFoldDB" id="A0A2T8HTQ3"/>
<evidence type="ECO:0000256" key="8">
    <source>
        <dbReference type="ARBA" id="ARBA00039866"/>
    </source>
</evidence>
<comment type="pathway">
    <text evidence="1">Lipid metabolism.</text>
</comment>
<comment type="function">
    <text evidence="9">Catalyzes the first step in the biosynthesis of ornithine lipids, which are phosphorus-free membrane lipids. Catalyzes the 3-hydroxyacyl-acyl carrier protein-dependent acylation of ornithine to form lyso-ornithine lipid (LOL).</text>
</comment>
<keyword evidence="4" id="KW-0443">Lipid metabolism</keyword>
<dbReference type="EC" id="2.3.2.30" evidence="7"/>
<organism evidence="11 12">
    <name type="scientific">Pararhodobacter oceanensis</name>
    <dbReference type="NCBI Taxonomy" id="2172121"/>
    <lineage>
        <taxon>Bacteria</taxon>
        <taxon>Pseudomonadati</taxon>
        <taxon>Pseudomonadota</taxon>
        <taxon>Alphaproteobacteria</taxon>
        <taxon>Rhodobacterales</taxon>
        <taxon>Paracoccaceae</taxon>
        <taxon>Pararhodobacter</taxon>
    </lineage>
</organism>
<reference evidence="11 12" key="1">
    <citation type="submission" date="2018-04" db="EMBL/GenBank/DDBJ databases">
        <title>Pararhodobacter oceanense sp. nov., isolated from marine intertidal sediment.</title>
        <authorList>
            <person name="Wang X.-L."/>
            <person name="Du Z.-J."/>
        </authorList>
    </citation>
    <scope>NUCLEOTIDE SEQUENCE [LARGE SCALE GENOMIC DNA]</scope>
    <source>
        <strain evidence="11 12">AM505</strain>
    </source>
</reference>
<dbReference type="PANTHER" id="PTHR37323:SF1">
    <property type="entry name" value="L-ORNITHINE N(ALPHA)-ACYLTRANSFERASE"/>
    <property type="match status" value="1"/>
</dbReference>
<sequence length="265" mass="28688">MSTLRDAPDSVCSTFGPPIRRGRWQARLAQGYELAALQILRAQVFRGDAGAEDADAYDADSLHLWLGEEDQAPLATARLRIHRDAPSLLQGYTAQAYDLTPLLSPQSDNFPMIELGRLCAAPQSDRMQQAEVMRLLWAAVARMVLRSGAGRLIGCTSFQGADPAPLTPALTYLAARHLGPDTQRPKATATEAIRFTAQCTPSLEGQAQLPTLLRAYLAMGGWVSDHLVIDRALDTCHVFTCLDIAAMPAPRKRALTALAEGAPDL</sequence>
<protein>
    <recommendedName>
        <fullName evidence="8">L-ornithine N(alpha)-acyltransferase</fullName>
        <ecNumber evidence="7">2.3.2.30</ecNumber>
    </recommendedName>
</protein>
<evidence type="ECO:0000256" key="7">
    <source>
        <dbReference type="ARBA" id="ARBA00039058"/>
    </source>
</evidence>
<evidence type="ECO:0000256" key="5">
    <source>
        <dbReference type="ARBA" id="ARBA00023315"/>
    </source>
</evidence>
<evidence type="ECO:0000256" key="9">
    <source>
        <dbReference type="ARBA" id="ARBA00045724"/>
    </source>
</evidence>
<dbReference type="InterPro" id="IPR016181">
    <property type="entry name" value="Acyl_CoA_acyltransferase"/>
</dbReference>
<evidence type="ECO:0000313" key="12">
    <source>
        <dbReference type="Proteomes" id="UP000245911"/>
    </source>
</evidence>
<dbReference type="Proteomes" id="UP000245911">
    <property type="component" value="Unassembled WGS sequence"/>
</dbReference>
<dbReference type="InterPro" id="IPR052351">
    <property type="entry name" value="Ornithine_N-alpha-AT"/>
</dbReference>
<accession>A0A2T8HTQ3</accession>
<keyword evidence="12" id="KW-1185">Reference proteome</keyword>
<evidence type="ECO:0000256" key="6">
    <source>
        <dbReference type="ARBA" id="ARBA00038095"/>
    </source>
</evidence>
<dbReference type="OrthoDB" id="9787072at2"/>